<dbReference type="EMBL" id="BX548174">
    <property type="protein sequence ID" value="CAE18701.1"/>
    <property type="molecule type" value="Genomic_DNA"/>
</dbReference>
<dbReference type="KEGG" id="pmm:PMM0242"/>
<evidence type="ECO:0000259" key="2">
    <source>
        <dbReference type="PROSITE" id="PS51352"/>
    </source>
</evidence>
<dbReference type="Pfam" id="PF00085">
    <property type="entry name" value="Thioredoxin"/>
    <property type="match status" value="1"/>
</dbReference>
<dbReference type="PANTHER" id="PTHR47353">
    <property type="entry name" value="THIOREDOXIN-LIKE PROTEIN HCF164, CHLOROPLASTIC"/>
    <property type="match status" value="1"/>
</dbReference>
<dbReference type="InterPro" id="IPR044241">
    <property type="entry name" value="TxlA/HCF164"/>
</dbReference>
<dbReference type="SUPFAM" id="SSF52833">
    <property type="entry name" value="Thioredoxin-like"/>
    <property type="match status" value="1"/>
</dbReference>
<name>Q7V348_PROMP</name>
<dbReference type="InterPro" id="IPR036249">
    <property type="entry name" value="Thioredoxin-like_sf"/>
</dbReference>
<dbReference type="PROSITE" id="PS51352">
    <property type="entry name" value="THIOREDOXIN_2"/>
    <property type="match status" value="1"/>
</dbReference>
<evidence type="ECO:0000313" key="4">
    <source>
        <dbReference type="Proteomes" id="UP000001026"/>
    </source>
</evidence>
<evidence type="ECO:0000256" key="1">
    <source>
        <dbReference type="SAM" id="Phobius"/>
    </source>
</evidence>
<dbReference type="GO" id="GO:0016671">
    <property type="term" value="F:oxidoreductase activity, acting on a sulfur group of donors, disulfide as acceptor"/>
    <property type="evidence" value="ECO:0007669"/>
    <property type="project" value="TreeGrafter"/>
</dbReference>
<dbReference type="HOGENOM" id="CLU_064833_2_0_3"/>
<dbReference type="InterPro" id="IPR013766">
    <property type="entry name" value="Thioredoxin_domain"/>
</dbReference>
<dbReference type="PANTHER" id="PTHR47353:SF1">
    <property type="entry name" value="THIOREDOXIN-LIKE PROTEIN HCF164, CHLOROPLASTIC"/>
    <property type="match status" value="1"/>
</dbReference>
<sequence length="181" mass="21037">MQSGNKESFLNSSQKSILILFFALIICSALVLKNFIFQPTFLLKKFGQSSIDPEIAFTNNKPTFLEFYADWCEVCKEMAPKVEDIKNKYEKDINFVFLNVDNPKWEKYIRNFNVNGIPQINIFDNDSNLELTFIGKQEEDSIKESLDNLYDKFRGDSQILNSEFSIIKDNKNYQSSPRSHG</sequence>
<organism evidence="3 4">
    <name type="scientific">Prochlorococcus marinus subsp. pastoris (strain CCMP1986 / NIES-2087 / MED4)</name>
    <dbReference type="NCBI Taxonomy" id="59919"/>
    <lineage>
        <taxon>Bacteria</taxon>
        <taxon>Bacillati</taxon>
        <taxon>Cyanobacteriota</taxon>
        <taxon>Cyanophyceae</taxon>
        <taxon>Synechococcales</taxon>
        <taxon>Prochlorococcaceae</taxon>
        <taxon>Prochlorococcus</taxon>
    </lineage>
</organism>
<dbReference type="Proteomes" id="UP000001026">
    <property type="component" value="Chromosome"/>
</dbReference>
<keyword evidence="1" id="KW-1133">Transmembrane helix</keyword>
<dbReference type="eggNOG" id="COG0526">
    <property type="taxonomic scope" value="Bacteria"/>
</dbReference>
<gene>
    <name evidence="3" type="primary">txlA</name>
    <name evidence="3" type="ordered locus">PMM0242</name>
</gene>
<accession>Q7V348</accession>
<feature type="domain" description="Thioredoxin" evidence="2">
    <location>
        <begin position="32"/>
        <end position="151"/>
    </location>
</feature>
<dbReference type="CDD" id="cd02950">
    <property type="entry name" value="TxlA"/>
    <property type="match status" value="1"/>
</dbReference>
<feature type="transmembrane region" description="Helical" evidence="1">
    <location>
        <begin position="16"/>
        <end position="36"/>
    </location>
</feature>
<dbReference type="OrthoDB" id="423012at2"/>
<evidence type="ECO:0000313" key="3">
    <source>
        <dbReference type="EMBL" id="CAE18701.1"/>
    </source>
</evidence>
<keyword evidence="1" id="KW-0812">Transmembrane</keyword>
<dbReference type="Gene3D" id="3.40.30.10">
    <property type="entry name" value="Glutaredoxin"/>
    <property type="match status" value="1"/>
</dbReference>
<proteinExistence type="predicted"/>
<dbReference type="STRING" id="59919.PMM0242"/>
<protein>
    <submittedName>
        <fullName evidence="3">Thioredoxin-like protein TxlA</fullName>
    </submittedName>
</protein>
<keyword evidence="1" id="KW-0472">Membrane</keyword>
<dbReference type="RefSeq" id="WP_011131880.1">
    <property type="nucleotide sequence ID" value="NC_005072.1"/>
</dbReference>
<reference evidence="3 4" key="1">
    <citation type="journal article" date="2003" name="Nature">
        <title>Genome divergence in two Prochlorococcus ecotypes reflects oceanic niche differentiation.</title>
        <authorList>
            <person name="Rocap G."/>
            <person name="Larimer F.W."/>
            <person name="Lamerdin J.E."/>
            <person name="Malfatti S."/>
            <person name="Chain P."/>
            <person name="Ahlgren N.A."/>
            <person name="Arellano A."/>
            <person name="Coleman M."/>
            <person name="Hauser L."/>
            <person name="Hess W.R."/>
            <person name="Johnson Z.I."/>
            <person name="Land M.L."/>
            <person name="Lindell D."/>
            <person name="Post A.F."/>
            <person name="Regala W."/>
            <person name="Shah M."/>
            <person name="Shaw S.L."/>
            <person name="Steglich C."/>
            <person name="Sullivan M.B."/>
            <person name="Ting C.S."/>
            <person name="Tolonen A."/>
            <person name="Webb E.A."/>
            <person name="Zinser E.R."/>
            <person name="Chisholm S.W."/>
        </authorList>
    </citation>
    <scope>NUCLEOTIDE SEQUENCE [LARGE SCALE GENOMIC DNA]</scope>
    <source>
        <strain evidence="4">CCMP1986 / NIES-2087 / MED4</strain>
    </source>
</reference>
<dbReference type="AlphaFoldDB" id="Q7V348"/>